<feature type="region of interest" description="Disordered" evidence="1">
    <location>
        <begin position="91"/>
        <end position="112"/>
    </location>
</feature>
<organism evidence="2 3">
    <name type="scientific">Halocaridina rubra</name>
    <name type="common">Hawaiian red shrimp</name>
    <dbReference type="NCBI Taxonomy" id="373956"/>
    <lineage>
        <taxon>Eukaryota</taxon>
        <taxon>Metazoa</taxon>
        <taxon>Ecdysozoa</taxon>
        <taxon>Arthropoda</taxon>
        <taxon>Crustacea</taxon>
        <taxon>Multicrustacea</taxon>
        <taxon>Malacostraca</taxon>
        <taxon>Eumalacostraca</taxon>
        <taxon>Eucarida</taxon>
        <taxon>Decapoda</taxon>
        <taxon>Pleocyemata</taxon>
        <taxon>Caridea</taxon>
        <taxon>Atyoidea</taxon>
        <taxon>Atyidae</taxon>
        <taxon>Halocaridina</taxon>
    </lineage>
</organism>
<gene>
    <name evidence="2" type="ORF">SK128_000685</name>
</gene>
<evidence type="ECO:0000313" key="3">
    <source>
        <dbReference type="Proteomes" id="UP001381693"/>
    </source>
</evidence>
<sequence length="192" mass="21979">RMFDVEAMAEKKQVRLMTDETVSTSQKINTSKCLICQKSPPERTMGSDAALIRDDIVRKRLKMTDQEDFVYHMNNSCYKAYTMKSHLDRIASKDPEDNAPKRTVRSSVGARPKHLQKPKLLNKSELFFSNGVSPETMADKIRGTDPIRECAAIIWQCLLEVDFDLQDRFCDATDLKTSLLKFMGALYNFDPT</sequence>
<dbReference type="AlphaFoldDB" id="A0AAN8X3L7"/>
<reference evidence="2 3" key="1">
    <citation type="submission" date="2023-11" db="EMBL/GenBank/DDBJ databases">
        <title>Halocaridina rubra genome assembly.</title>
        <authorList>
            <person name="Smith C."/>
        </authorList>
    </citation>
    <scope>NUCLEOTIDE SEQUENCE [LARGE SCALE GENOMIC DNA]</scope>
    <source>
        <strain evidence="2">EP-1</strain>
        <tissue evidence="2">Whole</tissue>
    </source>
</reference>
<keyword evidence="3" id="KW-1185">Reference proteome</keyword>
<feature type="compositionally biased region" description="Basic and acidic residues" evidence="1">
    <location>
        <begin position="91"/>
        <end position="100"/>
    </location>
</feature>
<comment type="caution">
    <text evidence="2">The sequence shown here is derived from an EMBL/GenBank/DDBJ whole genome shotgun (WGS) entry which is preliminary data.</text>
</comment>
<dbReference type="Proteomes" id="UP001381693">
    <property type="component" value="Unassembled WGS sequence"/>
</dbReference>
<dbReference type="EMBL" id="JAXCGZ010009436">
    <property type="protein sequence ID" value="KAK7077326.1"/>
    <property type="molecule type" value="Genomic_DNA"/>
</dbReference>
<feature type="non-terminal residue" evidence="2">
    <location>
        <position position="1"/>
    </location>
</feature>
<protein>
    <submittedName>
        <fullName evidence="2">Uncharacterized protein</fullName>
    </submittedName>
</protein>
<proteinExistence type="predicted"/>
<accession>A0AAN8X3L7</accession>
<name>A0AAN8X3L7_HALRR</name>
<evidence type="ECO:0000313" key="2">
    <source>
        <dbReference type="EMBL" id="KAK7077326.1"/>
    </source>
</evidence>
<evidence type="ECO:0000256" key="1">
    <source>
        <dbReference type="SAM" id="MobiDB-lite"/>
    </source>
</evidence>